<evidence type="ECO:0000313" key="2">
    <source>
        <dbReference type="EMBL" id="ATB38737.1"/>
    </source>
</evidence>
<dbReference type="AlphaFoldDB" id="A0A250J5E9"/>
<dbReference type="KEGG" id="cfus:CYFUS_004172"/>
<sequence length="498" mass="53877">MCKTRHPGAKHSYNARTLTPPFEERTRRRTSGGERVGLQRAGLLTVLLGSSLASASAFQVEARTEAQVYQIRSWRDASPSEPVLLPRRRIVQYLGVAGYELVTGQDLGFESSLRVFADFGLPRGEAAKIDGVRSEDADLLHAFVRYGVGGIEGRLGRQLYGDVSDILAFDGLSLRYVSPVGLGAEVYGGLWVKGAGFLSSSVYQPDGVRESDTRRLEQGVAGADPTLTALEPVYGAKLLLENVQGVSASVGYRRALLAGKTDLERATVEARYGRGLGLNAVAGVDVDLLQLKPAQARLQVRWDAEDLAVSGEAMRLSPVFSADSIWYWFAYAPRDEARVRVDFFPRGTLRYYVQAVGSLYHTVLNSSLQLAGAAKAAGGQPSFTVGGSAGAALRRERFRSALDVSVRGGYGGTQLWADLTAGYGFGEGRTTLDGRLSAAYIHDGFNPLLAGGFLGAQLWASQALTRAARVSLVFEQNVNPYTRWDTKVFFLFDLKASL</sequence>
<feature type="region of interest" description="Disordered" evidence="1">
    <location>
        <begin position="1"/>
        <end position="34"/>
    </location>
</feature>
<accession>A0A250J5E9</accession>
<protein>
    <submittedName>
        <fullName evidence="2">Uncharacterized protein</fullName>
    </submittedName>
</protein>
<proteinExistence type="predicted"/>
<dbReference type="Proteomes" id="UP000217257">
    <property type="component" value="Chromosome"/>
</dbReference>
<dbReference type="EMBL" id="CP022098">
    <property type="protein sequence ID" value="ATB38737.1"/>
    <property type="molecule type" value="Genomic_DNA"/>
</dbReference>
<evidence type="ECO:0000256" key="1">
    <source>
        <dbReference type="SAM" id="MobiDB-lite"/>
    </source>
</evidence>
<name>A0A250J5E9_9BACT</name>
<reference evidence="2 3" key="1">
    <citation type="submission" date="2017-06" db="EMBL/GenBank/DDBJ databases">
        <title>Sequencing and comparative analysis of myxobacterial genomes.</title>
        <authorList>
            <person name="Rupp O."/>
            <person name="Goesmann A."/>
            <person name="Sogaard-Andersen L."/>
        </authorList>
    </citation>
    <scope>NUCLEOTIDE SEQUENCE [LARGE SCALE GENOMIC DNA]</scope>
    <source>
        <strain evidence="2 3">DSM 52655</strain>
    </source>
</reference>
<evidence type="ECO:0000313" key="3">
    <source>
        <dbReference type="Proteomes" id="UP000217257"/>
    </source>
</evidence>
<organism evidence="2 3">
    <name type="scientific">Cystobacter fuscus</name>
    <dbReference type="NCBI Taxonomy" id="43"/>
    <lineage>
        <taxon>Bacteria</taxon>
        <taxon>Pseudomonadati</taxon>
        <taxon>Myxococcota</taxon>
        <taxon>Myxococcia</taxon>
        <taxon>Myxococcales</taxon>
        <taxon>Cystobacterineae</taxon>
        <taxon>Archangiaceae</taxon>
        <taxon>Cystobacter</taxon>
    </lineage>
</organism>
<gene>
    <name evidence="2" type="ORF">CYFUS_004172</name>
</gene>